<feature type="region of interest" description="Disordered" evidence="1">
    <location>
        <begin position="528"/>
        <end position="555"/>
    </location>
</feature>
<name>A0ABQ9GV75_9NEOP</name>
<gene>
    <name evidence="2" type="ORF">PR048_023852</name>
</gene>
<evidence type="ECO:0000313" key="3">
    <source>
        <dbReference type="Proteomes" id="UP001159363"/>
    </source>
</evidence>
<dbReference type="Gene3D" id="3.30.420.10">
    <property type="entry name" value="Ribonuclease H-like superfamily/Ribonuclease H"/>
    <property type="match status" value="1"/>
</dbReference>
<organism evidence="2 3">
    <name type="scientific">Dryococelus australis</name>
    <dbReference type="NCBI Taxonomy" id="614101"/>
    <lineage>
        <taxon>Eukaryota</taxon>
        <taxon>Metazoa</taxon>
        <taxon>Ecdysozoa</taxon>
        <taxon>Arthropoda</taxon>
        <taxon>Hexapoda</taxon>
        <taxon>Insecta</taxon>
        <taxon>Pterygota</taxon>
        <taxon>Neoptera</taxon>
        <taxon>Polyneoptera</taxon>
        <taxon>Phasmatodea</taxon>
        <taxon>Verophasmatodea</taxon>
        <taxon>Anareolatae</taxon>
        <taxon>Phasmatidae</taxon>
        <taxon>Eurycanthinae</taxon>
        <taxon>Dryococelus</taxon>
    </lineage>
</organism>
<proteinExistence type="predicted"/>
<evidence type="ECO:0000256" key="1">
    <source>
        <dbReference type="SAM" id="MobiDB-lite"/>
    </source>
</evidence>
<accession>A0ABQ9GV75</accession>
<dbReference type="PANTHER" id="PTHR47326">
    <property type="entry name" value="TRANSPOSABLE ELEMENT TC3 TRANSPOSASE-LIKE PROTEIN"/>
    <property type="match status" value="1"/>
</dbReference>
<feature type="compositionally biased region" description="Basic and acidic residues" evidence="1">
    <location>
        <begin position="770"/>
        <end position="809"/>
    </location>
</feature>
<reference evidence="2 3" key="1">
    <citation type="submission" date="2023-02" db="EMBL/GenBank/DDBJ databases">
        <title>LHISI_Scaffold_Assembly.</title>
        <authorList>
            <person name="Stuart O.P."/>
            <person name="Cleave R."/>
            <person name="Magrath M.J.L."/>
            <person name="Mikheyev A.S."/>
        </authorList>
    </citation>
    <scope>NUCLEOTIDE SEQUENCE [LARGE SCALE GENOMIC DNA]</scope>
    <source>
        <strain evidence="2">Daus_M_001</strain>
        <tissue evidence="2">Leg muscle</tissue>
    </source>
</reference>
<protein>
    <recommendedName>
        <fullName evidence="4">DUF4817 domain-containing protein</fullName>
    </recommendedName>
</protein>
<dbReference type="InterPro" id="IPR036397">
    <property type="entry name" value="RNaseH_sf"/>
</dbReference>
<dbReference type="EMBL" id="JARBHB010000009">
    <property type="protein sequence ID" value="KAJ8875944.1"/>
    <property type="molecule type" value="Genomic_DNA"/>
</dbReference>
<sequence>MVTLSVNFGEPRVPPPLPFLSGADLPISSRIVIDFTAMAEGEKMAANKDRKAFCVLDFHICKSVITVQCNFRRQFGEDAPSEPNIHKWYTDFKATGCICKRKSTGHPPVRRVTVEHVRESFMQSLQKSTATASGELDIPQPTALKPDDKAKRLSFYEEMQIKMETDGYSKSLVFSDQATFHLSGKVHKHNVKIWGLENPKGYVEHVCDSTKLNVFCAISHQKDTNLLGISTLTNRNTKNDSDPGTLHNMRKVEALIPDRRVVEWIGDFLRGRRQEGESRGGNIGGRGGYLRGIAGKRAGSFDIHHNDDSVVYAVVGEGGGYLQADLHEIWLWTRKNKLKVNVRKTTVVRFTRKKMISRDMYRWEGQEIEEAAEYKYLGIVLQGDLRVVAKGRRALGMLGRVLNGVSCEVKKKVYGTMVQPMLEYAAAVWDPYVEVEVRELEKLQRKAASWVKGKWRRQGQYGEEEGNYRPSVMMKEMGWSSLKDRRILERGSGEKVVRCHHLWAAACHSSGTKEPGCVDSVISPSTHVVPRCKKEEGEKEEEGETSGRSSPHSLHHVPIRTAVSPPSIDPCLHTAEQPSSCRSAAHMRYFHVVHPCYHASASHVSAFVHTRGVVNEQPWPGQIPCGAPASRCLQYLCYLPTDVVDRYEMGTRFCKCTRKTSPIVNRIVSNCRTMLQEQSEKKFLDTKTSIILQHFQEMHLCTKLCMDSRTAPISCGQYQAQAHHKCLSNAEASTVTGLQYICDNCSEHLQLQMLQKICRDLLTGSQPPFDECKQTESQGEEKLREQQDMARKETVPEIAISERSDTQGV</sequence>
<evidence type="ECO:0000313" key="2">
    <source>
        <dbReference type="EMBL" id="KAJ8875944.1"/>
    </source>
</evidence>
<comment type="caution">
    <text evidence="2">The sequence shown here is derived from an EMBL/GenBank/DDBJ whole genome shotgun (WGS) entry which is preliminary data.</text>
</comment>
<dbReference type="PANTHER" id="PTHR47326:SF1">
    <property type="entry name" value="HTH PSQ-TYPE DOMAIN-CONTAINING PROTEIN"/>
    <property type="match status" value="1"/>
</dbReference>
<keyword evidence="3" id="KW-1185">Reference proteome</keyword>
<feature type="region of interest" description="Disordered" evidence="1">
    <location>
        <begin position="769"/>
        <end position="809"/>
    </location>
</feature>
<dbReference type="Proteomes" id="UP001159363">
    <property type="component" value="Chromosome 8"/>
</dbReference>
<evidence type="ECO:0008006" key="4">
    <source>
        <dbReference type="Google" id="ProtNLM"/>
    </source>
</evidence>